<gene>
    <name evidence="2" type="ORF">DBRI00130_LOCUS18878</name>
</gene>
<accession>A0A7S4W0L3</accession>
<feature type="compositionally biased region" description="Polar residues" evidence="1">
    <location>
        <begin position="97"/>
        <end position="107"/>
    </location>
</feature>
<feature type="region of interest" description="Disordered" evidence="1">
    <location>
        <begin position="93"/>
        <end position="121"/>
    </location>
</feature>
<proteinExistence type="predicted"/>
<evidence type="ECO:0000313" key="2">
    <source>
        <dbReference type="EMBL" id="CAE4614781.1"/>
    </source>
</evidence>
<protein>
    <submittedName>
        <fullName evidence="2">Uncharacterized protein</fullName>
    </submittedName>
</protein>
<evidence type="ECO:0000256" key="1">
    <source>
        <dbReference type="SAM" id="MobiDB-lite"/>
    </source>
</evidence>
<dbReference type="AlphaFoldDB" id="A0A7S4W0L3"/>
<feature type="compositionally biased region" description="Basic and acidic residues" evidence="1">
    <location>
        <begin position="22"/>
        <end position="38"/>
    </location>
</feature>
<reference evidence="2" key="1">
    <citation type="submission" date="2021-01" db="EMBL/GenBank/DDBJ databases">
        <authorList>
            <person name="Corre E."/>
            <person name="Pelletier E."/>
            <person name="Niang G."/>
            <person name="Scheremetjew M."/>
            <person name="Finn R."/>
            <person name="Kale V."/>
            <person name="Holt S."/>
            <person name="Cochrane G."/>
            <person name="Meng A."/>
            <person name="Brown T."/>
            <person name="Cohen L."/>
        </authorList>
    </citation>
    <scope>NUCLEOTIDE SEQUENCE</scope>
    <source>
        <strain evidence="2">GSO104</strain>
    </source>
</reference>
<organism evidence="2">
    <name type="scientific">Ditylum brightwellii</name>
    <dbReference type="NCBI Taxonomy" id="49249"/>
    <lineage>
        <taxon>Eukaryota</taxon>
        <taxon>Sar</taxon>
        <taxon>Stramenopiles</taxon>
        <taxon>Ochrophyta</taxon>
        <taxon>Bacillariophyta</taxon>
        <taxon>Mediophyceae</taxon>
        <taxon>Lithodesmiophycidae</taxon>
        <taxon>Lithodesmiales</taxon>
        <taxon>Lithodesmiaceae</taxon>
        <taxon>Ditylum</taxon>
    </lineage>
</organism>
<feature type="region of interest" description="Disordered" evidence="1">
    <location>
        <begin position="17"/>
        <end position="78"/>
    </location>
</feature>
<sequence length="121" mass="14482">MDEEKLERKKRLEQYTQQLWEMEAHPQKDLSASREQTSKTKKTKLVQLSQKWKNKRKQINQKCKSMMKKHKQEDNKKIDTKTEAYTKLKEDHDAYGTQASAKISQDVQKVEQRSWGLDEEV</sequence>
<feature type="compositionally biased region" description="Basic residues" evidence="1">
    <location>
        <begin position="52"/>
        <end position="70"/>
    </location>
</feature>
<dbReference type="EMBL" id="HBNS01023918">
    <property type="protein sequence ID" value="CAE4614781.1"/>
    <property type="molecule type" value="Transcribed_RNA"/>
</dbReference>
<name>A0A7S4W0L3_9STRA</name>